<evidence type="ECO:0000256" key="6">
    <source>
        <dbReference type="ARBA" id="ARBA00022741"/>
    </source>
</evidence>
<keyword evidence="4 11" id="KW-0812">Transmembrane</keyword>
<dbReference type="EC" id="3.6.3.8" evidence="13"/>
<evidence type="ECO:0000256" key="11">
    <source>
        <dbReference type="SAM" id="Phobius"/>
    </source>
</evidence>
<dbReference type="SUPFAM" id="SSF81653">
    <property type="entry name" value="Calcium ATPase, transduction domain A"/>
    <property type="match status" value="1"/>
</dbReference>
<dbReference type="Pfam" id="PF00122">
    <property type="entry name" value="E1-E2_ATPase"/>
    <property type="match status" value="1"/>
</dbReference>
<evidence type="ECO:0000256" key="8">
    <source>
        <dbReference type="ARBA" id="ARBA00022967"/>
    </source>
</evidence>
<dbReference type="FunFam" id="2.70.150.10:FF:000016">
    <property type="entry name" value="Calcium-transporting P-type ATPase putative"/>
    <property type="match status" value="1"/>
</dbReference>
<name>A0A1J1JDD8_PLAAG</name>
<feature type="transmembrane region" description="Helical" evidence="11">
    <location>
        <begin position="893"/>
        <end position="918"/>
    </location>
</feature>
<dbReference type="NCBIfam" id="TIGR01494">
    <property type="entry name" value="ATPase_P-type"/>
    <property type="match status" value="2"/>
</dbReference>
<dbReference type="InterPro" id="IPR059000">
    <property type="entry name" value="ATPase_P-type_domA"/>
</dbReference>
<evidence type="ECO:0000256" key="3">
    <source>
        <dbReference type="ARBA" id="ARBA00022475"/>
    </source>
</evidence>
<dbReference type="GO" id="GO:0016887">
    <property type="term" value="F:ATP hydrolysis activity"/>
    <property type="evidence" value="ECO:0007669"/>
    <property type="project" value="InterPro"/>
</dbReference>
<dbReference type="SMART" id="SM00831">
    <property type="entry name" value="Cation_ATPase_N"/>
    <property type="match status" value="1"/>
</dbReference>
<dbReference type="GO" id="GO:0098662">
    <property type="term" value="P:inorganic cation transmembrane transport"/>
    <property type="evidence" value="ECO:0007669"/>
    <property type="project" value="UniProtKB-ARBA"/>
</dbReference>
<protein>
    <submittedName>
        <fullName evidence="13">Putative calcium-transporting ATPase</fullName>
        <ecNumber evidence="13">3.6.3.8</ecNumber>
    </submittedName>
</protein>
<dbReference type="SUPFAM" id="SSF81660">
    <property type="entry name" value="Metal cation-transporting ATPase, ATP-binding domain N"/>
    <property type="match status" value="1"/>
</dbReference>
<dbReference type="GO" id="GO:0005524">
    <property type="term" value="F:ATP binding"/>
    <property type="evidence" value="ECO:0007669"/>
    <property type="project" value="UniProtKB-KW"/>
</dbReference>
<dbReference type="PROSITE" id="PS00154">
    <property type="entry name" value="ATPASE_E1_E2"/>
    <property type="match status" value="1"/>
</dbReference>
<keyword evidence="5" id="KW-0479">Metal-binding</keyword>
<dbReference type="InterPro" id="IPR023299">
    <property type="entry name" value="ATPase_P-typ_cyto_dom_N"/>
</dbReference>
<keyword evidence="7" id="KW-0067">ATP-binding</keyword>
<evidence type="ECO:0000256" key="5">
    <source>
        <dbReference type="ARBA" id="ARBA00022723"/>
    </source>
</evidence>
<evidence type="ECO:0000256" key="2">
    <source>
        <dbReference type="ARBA" id="ARBA00005675"/>
    </source>
</evidence>
<dbReference type="SFLD" id="SFLDF00027">
    <property type="entry name" value="p-type_atpase"/>
    <property type="match status" value="1"/>
</dbReference>
<keyword evidence="13" id="KW-0378">Hydrolase</keyword>
<dbReference type="GO" id="GO:0005886">
    <property type="term" value="C:plasma membrane"/>
    <property type="evidence" value="ECO:0007669"/>
    <property type="project" value="UniProtKB-SubCell"/>
</dbReference>
<dbReference type="PRINTS" id="PR00119">
    <property type="entry name" value="CATATPASE"/>
</dbReference>
<keyword evidence="6" id="KW-0547">Nucleotide-binding</keyword>
<feature type="transmembrane region" description="Helical" evidence="11">
    <location>
        <begin position="74"/>
        <end position="91"/>
    </location>
</feature>
<dbReference type="Gene3D" id="3.40.50.1000">
    <property type="entry name" value="HAD superfamily/HAD-like"/>
    <property type="match status" value="1"/>
</dbReference>
<dbReference type="Gene3D" id="1.20.1110.10">
    <property type="entry name" value="Calcium-transporting ATPase, transmembrane domain"/>
    <property type="match status" value="1"/>
</dbReference>
<keyword evidence="10 11" id="KW-0472">Membrane</keyword>
<dbReference type="InterPro" id="IPR008250">
    <property type="entry name" value="ATPase_P-typ_transduc_dom_A_sf"/>
</dbReference>
<evidence type="ECO:0000256" key="7">
    <source>
        <dbReference type="ARBA" id="ARBA00022840"/>
    </source>
</evidence>
<evidence type="ECO:0000259" key="12">
    <source>
        <dbReference type="SMART" id="SM00831"/>
    </source>
</evidence>
<comment type="similarity">
    <text evidence="2">Belongs to the cation transport ATPase (P-type) (TC 3.A.3) family. Type IIA subfamily.</text>
</comment>
<dbReference type="GO" id="GO:0046872">
    <property type="term" value="F:metal ion binding"/>
    <property type="evidence" value="ECO:0007669"/>
    <property type="project" value="UniProtKB-KW"/>
</dbReference>
<proteinExistence type="inferred from homology"/>
<dbReference type="SUPFAM" id="SSF81665">
    <property type="entry name" value="Calcium ATPase, transmembrane domain M"/>
    <property type="match status" value="1"/>
</dbReference>
<dbReference type="InterPro" id="IPR001757">
    <property type="entry name" value="P_typ_ATPase"/>
</dbReference>
<dbReference type="GO" id="GO:0015662">
    <property type="term" value="F:P-type ion transporter activity"/>
    <property type="evidence" value="ECO:0007669"/>
    <property type="project" value="UniProtKB-ARBA"/>
</dbReference>
<evidence type="ECO:0000256" key="9">
    <source>
        <dbReference type="ARBA" id="ARBA00022989"/>
    </source>
</evidence>
<dbReference type="SFLD" id="SFLDS00003">
    <property type="entry name" value="Haloacid_Dehalogenase"/>
    <property type="match status" value="1"/>
</dbReference>
<evidence type="ECO:0000256" key="4">
    <source>
        <dbReference type="ARBA" id="ARBA00022692"/>
    </source>
</evidence>
<comment type="subcellular location">
    <subcellularLocation>
        <location evidence="1">Cell membrane</location>
        <topology evidence="1">Multi-pass membrane protein</topology>
    </subcellularLocation>
</comment>
<keyword evidence="9 11" id="KW-1133">Transmembrane helix</keyword>
<dbReference type="GO" id="GO:0019829">
    <property type="term" value="F:ATPase-coupled monoatomic cation transmembrane transporter activity"/>
    <property type="evidence" value="ECO:0007669"/>
    <property type="project" value="UniProtKB-ARBA"/>
</dbReference>
<dbReference type="SUPFAM" id="SSF56784">
    <property type="entry name" value="HAD-like"/>
    <property type="match status" value="1"/>
</dbReference>
<organism evidence="13">
    <name type="scientific">Planktothrix agardhii</name>
    <name type="common">Oscillatoria agardhii</name>
    <dbReference type="NCBI Taxonomy" id="1160"/>
    <lineage>
        <taxon>Bacteria</taxon>
        <taxon>Bacillati</taxon>
        <taxon>Cyanobacteriota</taxon>
        <taxon>Cyanophyceae</taxon>
        <taxon>Oscillatoriophycideae</taxon>
        <taxon>Oscillatoriales</taxon>
        <taxon>Microcoleaceae</taxon>
        <taxon>Planktothrix</taxon>
    </lineage>
</organism>
<reference evidence="13" key="1">
    <citation type="submission" date="2015-09" db="EMBL/GenBank/DDBJ databases">
        <authorList>
            <person name="Jackson K.R."/>
            <person name="Lunt B.L."/>
            <person name="Fisher J.N.B."/>
            <person name="Gardner A.V."/>
            <person name="Bailey M.E."/>
            <person name="Deus L.M."/>
            <person name="Earl A.S."/>
            <person name="Gibby P.D."/>
            <person name="Hartmann K.A."/>
            <person name="Liu J.E."/>
            <person name="Manci A.M."/>
            <person name="Nielsen D.A."/>
            <person name="Solomon M.B."/>
            <person name="Breakwell D.P."/>
            <person name="Burnett S.H."/>
            <person name="Grose J.H."/>
        </authorList>
    </citation>
    <scope>NUCLEOTIDE SEQUENCE</scope>
    <source>
        <strain evidence="13">7805</strain>
    </source>
</reference>
<dbReference type="GO" id="GO:0046873">
    <property type="term" value="F:metal ion transmembrane transporter activity"/>
    <property type="evidence" value="ECO:0007669"/>
    <property type="project" value="UniProtKB-ARBA"/>
</dbReference>
<feature type="transmembrane region" description="Helical" evidence="11">
    <location>
        <begin position="267"/>
        <end position="287"/>
    </location>
</feature>
<dbReference type="PANTHER" id="PTHR43294">
    <property type="entry name" value="SODIUM/POTASSIUM-TRANSPORTING ATPASE SUBUNIT ALPHA"/>
    <property type="match status" value="1"/>
</dbReference>
<evidence type="ECO:0000256" key="10">
    <source>
        <dbReference type="ARBA" id="ARBA00023136"/>
    </source>
</evidence>
<dbReference type="InterPro" id="IPR004014">
    <property type="entry name" value="ATPase_P-typ_cation-transptr_N"/>
</dbReference>
<dbReference type="InterPro" id="IPR044492">
    <property type="entry name" value="P_typ_ATPase_HD_dom"/>
</dbReference>
<dbReference type="Gene3D" id="2.70.150.10">
    <property type="entry name" value="Calcium-transporting ATPase, cytoplasmic transduction domain A"/>
    <property type="match status" value="1"/>
</dbReference>
<dbReference type="PRINTS" id="PR00120">
    <property type="entry name" value="HATPASE"/>
</dbReference>
<dbReference type="FunFam" id="3.40.50.1000:FF:000028">
    <property type="entry name" value="Calcium-transporting P-type ATPase, putative"/>
    <property type="match status" value="1"/>
</dbReference>
<keyword evidence="8" id="KW-1278">Translocase</keyword>
<feature type="transmembrane region" description="Helical" evidence="11">
    <location>
        <begin position="868"/>
        <end position="887"/>
    </location>
</feature>
<dbReference type="Pfam" id="PF13246">
    <property type="entry name" value="Cation_ATPase"/>
    <property type="match status" value="1"/>
</dbReference>
<dbReference type="AlphaFoldDB" id="A0A1J1JDD8"/>
<accession>A0A1J1JDD8</accession>
<dbReference type="InterPro" id="IPR050510">
    <property type="entry name" value="Cation_transp_ATPase_P-type"/>
</dbReference>
<sequence>MVSPESSSMSSDSTLAPLKTWHTLSADKALQILDTDSETGLTPQQVIGRQQQYGLNELKEVPGRSTLEILWDQFTNIMLVMLIAVAIVSAVIDFRKGNFPKDAVAIFSIVILNGMLGYFQESRAEQALAALKRMSSPRVRVVRDDKMLELAAKELVPGDIMFLEAGVQIPADGRLVEAQNLQVREAALTGEAEAVIKKPSMELTEDAPLGDRLNMVFMGTEVIQGRGQVIVTNTGMTTELGRIAEMIQGVETEPTPLQRRMTQLGNVLVSGSLALVALVVVGGVIKTGSFQSLEDLLEVSLSMAVAVVPEGLPAVVTVTLAIGTQRMVKRHALIRKLPAVETLGSVTTICSDKTGTLTQNKMVVQSVQTFDQVFQVTGEGYDPVGELQLITSEQNNTISSDSEVLEPILTACVLCNDAQLQQDDNKWHILGDPTEGALLSLAGKVGLFRNIHNHKNPRLAEIPFSSERKRMSVICQINNHENPECVMFTKGSPELILAQCTSVLVGNQNVLLAESDRQIILEQNNAMAGKGLRVLGFATRPLTILPPEGEEESAEQELVWLGLVGMLDAPRPEVREAVKLCREAGIRPVMITGDHQLTAKVIAQDLGIAELDSLSLTGQELQKLTQTELEQQVEQVSVYARVSPEHKLRIVQALQKNGEFVAMTGDGVNDAPALKQADIGIAMGITGTDVSKEASDMILLDDNFATIVAATEEGRVVYSNIRRFIKYILGSNIGEVLVIAASPILGLGGVPLTPLQILWMNLVTDGLPALALAMEPAEPAVMQRPPYNPRESIFARGLGLYMVRIGIVFAILTIVLMVWAYNYTQGTPNPERWKTMVFTTLCLAQMGHALAVRSDTQLTIQMNPKTNPYLWGAVALTTVLQLLLIYFPPLRNFFGTHFLSFTELSICLGFSALMFIWIEMEKVVYKWFINRR</sequence>
<feature type="domain" description="Cation-transporting P-type ATPase N-terminal" evidence="12">
    <location>
        <begin position="20"/>
        <end position="94"/>
    </location>
</feature>
<gene>
    <name evidence="13" type="primary">pacL</name>
    <name evidence="13" type="ORF">PLAM_1040</name>
</gene>
<dbReference type="GO" id="GO:0140352">
    <property type="term" value="P:export from cell"/>
    <property type="evidence" value="ECO:0007669"/>
    <property type="project" value="UniProtKB-ARBA"/>
</dbReference>
<feature type="transmembrane region" description="Helical" evidence="11">
    <location>
        <begin position="299"/>
        <end position="322"/>
    </location>
</feature>
<dbReference type="InterPro" id="IPR036412">
    <property type="entry name" value="HAD-like_sf"/>
</dbReference>
<dbReference type="InterPro" id="IPR023298">
    <property type="entry name" value="ATPase_P-typ_TM_dom_sf"/>
</dbReference>
<dbReference type="Pfam" id="PF00690">
    <property type="entry name" value="Cation_ATPase_N"/>
    <property type="match status" value="1"/>
</dbReference>
<evidence type="ECO:0000313" key="13">
    <source>
        <dbReference type="EMBL" id="CUM59007.1"/>
    </source>
</evidence>
<dbReference type="SFLD" id="SFLDG00002">
    <property type="entry name" value="C1.7:_P-type_atpase_like"/>
    <property type="match status" value="1"/>
</dbReference>
<keyword evidence="3" id="KW-1003">Cell membrane</keyword>
<feature type="transmembrane region" description="Helical" evidence="11">
    <location>
        <begin position="724"/>
        <end position="745"/>
    </location>
</feature>
<dbReference type="EMBL" id="LO018304">
    <property type="protein sequence ID" value="CUM59007.1"/>
    <property type="molecule type" value="Genomic_DNA"/>
</dbReference>
<feature type="transmembrane region" description="Helical" evidence="11">
    <location>
        <begin position="798"/>
        <end position="821"/>
    </location>
</feature>
<dbReference type="Gene3D" id="3.40.1110.10">
    <property type="entry name" value="Calcium-transporting ATPase, cytoplasmic domain N"/>
    <property type="match status" value="1"/>
</dbReference>
<dbReference type="PANTHER" id="PTHR43294:SF21">
    <property type="entry name" value="CATION TRANSPORTING ATPASE"/>
    <property type="match status" value="1"/>
</dbReference>
<dbReference type="Pfam" id="PF00689">
    <property type="entry name" value="Cation_ATPase_C"/>
    <property type="match status" value="1"/>
</dbReference>
<dbReference type="InterPro" id="IPR018303">
    <property type="entry name" value="ATPase_P-typ_P_site"/>
</dbReference>
<dbReference type="InterPro" id="IPR023214">
    <property type="entry name" value="HAD_sf"/>
</dbReference>
<dbReference type="InterPro" id="IPR006068">
    <property type="entry name" value="ATPase_P-typ_cation-transptr_C"/>
</dbReference>
<evidence type="ECO:0000256" key="1">
    <source>
        <dbReference type="ARBA" id="ARBA00004651"/>
    </source>
</evidence>